<reference evidence="2 3" key="1">
    <citation type="submission" date="2016-10" db="EMBL/GenBank/DDBJ databases">
        <authorList>
            <person name="de Groot N.N."/>
        </authorList>
    </citation>
    <scope>NUCLEOTIDE SEQUENCE [LARGE SCALE GENOMIC DNA]</scope>
    <source>
        <strain evidence="2 3">CGMCC 1.6762</strain>
    </source>
</reference>
<name>A0A1G7G6P8_9BACL</name>
<dbReference type="SUPFAM" id="SSF51182">
    <property type="entry name" value="RmlC-like cupins"/>
    <property type="match status" value="1"/>
</dbReference>
<organism evidence="2 3">
    <name type="scientific">Bhargavaea beijingensis</name>
    <dbReference type="NCBI Taxonomy" id="426756"/>
    <lineage>
        <taxon>Bacteria</taxon>
        <taxon>Bacillati</taxon>
        <taxon>Bacillota</taxon>
        <taxon>Bacilli</taxon>
        <taxon>Bacillales</taxon>
        <taxon>Caryophanaceae</taxon>
        <taxon>Bhargavaea</taxon>
    </lineage>
</organism>
<dbReference type="Pfam" id="PF07883">
    <property type="entry name" value="Cupin_2"/>
    <property type="match status" value="1"/>
</dbReference>
<dbReference type="PANTHER" id="PTHR43346:SF1">
    <property type="entry name" value="QUERCETIN 2,3-DIOXYGENASE-RELATED"/>
    <property type="match status" value="1"/>
</dbReference>
<protein>
    <submittedName>
        <fullName evidence="2">Mannose-6-phosphate isomerase, cupin superfamily</fullName>
    </submittedName>
</protein>
<dbReference type="EMBL" id="FNAR01000024">
    <property type="protein sequence ID" value="SDE83791.1"/>
    <property type="molecule type" value="Genomic_DNA"/>
</dbReference>
<dbReference type="InterPro" id="IPR014710">
    <property type="entry name" value="RmlC-like_jellyroll"/>
</dbReference>
<gene>
    <name evidence="2" type="ORF">SAMN04488126_12418</name>
</gene>
<dbReference type="PANTHER" id="PTHR43346">
    <property type="entry name" value="LIGAND BINDING DOMAIN PROTEIN, PUTATIVE (AFU_ORTHOLOGUE AFUA_6G14370)-RELATED"/>
    <property type="match status" value="1"/>
</dbReference>
<dbReference type="GO" id="GO:0016853">
    <property type="term" value="F:isomerase activity"/>
    <property type="evidence" value="ECO:0007669"/>
    <property type="project" value="UniProtKB-KW"/>
</dbReference>
<dbReference type="AlphaFoldDB" id="A0A1G7G6P8"/>
<sequence>MFMGHPPFPSPCSCGMWTPMPVSGPWMTGMDPAAGYRHPGTPTLFRDHGKRPYVVDTYEAALANPNFRTTIWTGKHLQVTLMSIPPGGDIGQEIHPGTDQFVRVEQGQGIVQMGRTPDRPEFTRHITEDDAFIIPAGYYHNFTNTGPVPIKLYSIYAPPQHPAGTVHPTKADAKEAK</sequence>
<dbReference type="InterPro" id="IPR013096">
    <property type="entry name" value="Cupin_2"/>
</dbReference>
<accession>A0A1G7G6P8</accession>
<dbReference type="Gene3D" id="2.60.120.10">
    <property type="entry name" value="Jelly Rolls"/>
    <property type="match status" value="1"/>
</dbReference>
<dbReference type="STRING" id="426756.SAMN04488126_12418"/>
<dbReference type="CDD" id="cd02223">
    <property type="entry name" value="cupin_Bh2720-like"/>
    <property type="match status" value="1"/>
</dbReference>
<keyword evidence="2" id="KW-0413">Isomerase</keyword>
<evidence type="ECO:0000259" key="1">
    <source>
        <dbReference type="Pfam" id="PF07883"/>
    </source>
</evidence>
<dbReference type="Proteomes" id="UP000198823">
    <property type="component" value="Unassembled WGS sequence"/>
</dbReference>
<evidence type="ECO:0000313" key="3">
    <source>
        <dbReference type="Proteomes" id="UP000198823"/>
    </source>
</evidence>
<evidence type="ECO:0000313" key="2">
    <source>
        <dbReference type="EMBL" id="SDE83791.1"/>
    </source>
</evidence>
<dbReference type="InterPro" id="IPR011051">
    <property type="entry name" value="RmlC_Cupin_sf"/>
</dbReference>
<proteinExistence type="predicted"/>
<dbReference type="InterPro" id="IPR052538">
    <property type="entry name" value="Flavonoid_dioxygenase-like"/>
</dbReference>
<feature type="domain" description="Cupin type-2" evidence="1">
    <location>
        <begin position="81"/>
        <end position="156"/>
    </location>
</feature>